<dbReference type="CDD" id="cd06171">
    <property type="entry name" value="Sigma70_r4"/>
    <property type="match status" value="1"/>
</dbReference>
<evidence type="ECO:0000259" key="5">
    <source>
        <dbReference type="Pfam" id="PF04542"/>
    </source>
</evidence>
<sequence length="191" mass="22325">MAQTPQILPLSDLLAGCLRQHRRSQEVLYRQFYGYAMGICLRYTQTREEAVEVLNDGFLKVFTKLNQYDPMQPFKPWLRRILINTATDYYRQAVPHYYQKDLLAAEHEKSQEADVLSNMDYEYLLTLVKQLTPAYRIVFNLYAIDGYSHDEIATQLGISVGTSKSNLARARENLRQMLQKKTNDEYGRVAR</sequence>
<dbReference type="Gene3D" id="1.10.10.10">
    <property type="entry name" value="Winged helix-like DNA-binding domain superfamily/Winged helix DNA-binding domain"/>
    <property type="match status" value="1"/>
</dbReference>
<dbReference type="Proteomes" id="UP000664628">
    <property type="component" value="Unassembled WGS sequence"/>
</dbReference>
<dbReference type="Gene3D" id="1.10.1740.10">
    <property type="match status" value="1"/>
</dbReference>
<name>A0ABS3JKK8_9BACT</name>
<evidence type="ECO:0000313" key="7">
    <source>
        <dbReference type="EMBL" id="MBO0950543.1"/>
    </source>
</evidence>
<dbReference type="InterPro" id="IPR013325">
    <property type="entry name" value="RNA_pol_sigma_r2"/>
</dbReference>
<dbReference type="EMBL" id="JAFMYW010000005">
    <property type="protein sequence ID" value="MBO0950543.1"/>
    <property type="molecule type" value="Genomic_DNA"/>
</dbReference>
<keyword evidence="4" id="KW-0804">Transcription</keyword>
<gene>
    <name evidence="7" type="ORF">J2I46_18245</name>
</gene>
<feature type="domain" description="RNA polymerase sigma-70 region 2" evidence="5">
    <location>
        <begin position="28"/>
        <end position="93"/>
    </location>
</feature>
<dbReference type="PANTHER" id="PTHR43133:SF46">
    <property type="entry name" value="RNA POLYMERASE SIGMA-70 FACTOR ECF SUBFAMILY"/>
    <property type="match status" value="1"/>
</dbReference>
<keyword evidence="3" id="KW-0731">Sigma factor</keyword>
<comment type="caution">
    <text evidence="7">The sequence shown here is derived from an EMBL/GenBank/DDBJ whole genome shotgun (WGS) entry which is preliminary data.</text>
</comment>
<dbReference type="RefSeq" id="WP_207330485.1">
    <property type="nucleotide sequence ID" value="NZ_JAFMYW010000005.1"/>
</dbReference>
<proteinExistence type="inferred from homology"/>
<dbReference type="Pfam" id="PF04542">
    <property type="entry name" value="Sigma70_r2"/>
    <property type="match status" value="1"/>
</dbReference>
<protein>
    <submittedName>
        <fullName evidence="7">Sigma-70 family RNA polymerase sigma factor</fullName>
    </submittedName>
</protein>
<dbReference type="InterPro" id="IPR013249">
    <property type="entry name" value="RNA_pol_sigma70_r4_t2"/>
</dbReference>
<dbReference type="InterPro" id="IPR036388">
    <property type="entry name" value="WH-like_DNA-bd_sf"/>
</dbReference>
<comment type="similarity">
    <text evidence="1">Belongs to the sigma-70 factor family. ECF subfamily.</text>
</comment>
<evidence type="ECO:0000256" key="1">
    <source>
        <dbReference type="ARBA" id="ARBA00010641"/>
    </source>
</evidence>
<organism evidence="7 8">
    <name type="scientific">Fibrella forsythiae</name>
    <dbReference type="NCBI Taxonomy" id="2817061"/>
    <lineage>
        <taxon>Bacteria</taxon>
        <taxon>Pseudomonadati</taxon>
        <taxon>Bacteroidota</taxon>
        <taxon>Cytophagia</taxon>
        <taxon>Cytophagales</taxon>
        <taxon>Spirosomataceae</taxon>
        <taxon>Fibrella</taxon>
    </lineage>
</organism>
<dbReference type="InterPro" id="IPR013324">
    <property type="entry name" value="RNA_pol_sigma_r3/r4-like"/>
</dbReference>
<evidence type="ECO:0000256" key="3">
    <source>
        <dbReference type="ARBA" id="ARBA00023082"/>
    </source>
</evidence>
<dbReference type="SUPFAM" id="SSF88946">
    <property type="entry name" value="Sigma2 domain of RNA polymerase sigma factors"/>
    <property type="match status" value="1"/>
</dbReference>
<dbReference type="InterPro" id="IPR039425">
    <property type="entry name" value="RNA_pol_sigma-70-like"/>
</dbReference>
<keyword evidence="8" id="KW-1185">Reference proteome</keyword>
<reference evidence="7 8" key="1">
    <citation type="submission" date="2021-03" db="EMBL/GenBank/DDBJ databases">
        <title>Fibrella sp. HMF5405 genome sequencing and assembly.</title>
        <authorList>
            <person name="Kang H."/>
            <person name="Kim H."/>
            <person name="Bae S."/>
            <person name="Joh K."/>
        </authorList>
    </citation>
    <scope>NUCLEOTIDE SEQUENCE [LARGE SCALE GENOMIC DNA]</scope>
    <source>
        <strain evidence="7 8">HMF5405</strain>
    </source>
</reference>
<feature type="domain" description="RNA polymerase sigma factor 70 region 4 type 2" evidence="6">
    <location>
        <begin position="122"/>
        <end position="174"/>
    </location>
</feature>
<dbReference type="InterPro" id="IPR007627">
    <property type="entry name" value="RNA_pol_sigma70_r2"/>
</dbReference>
<accession>A0ABS3JKK8</accession>
<dbReference type="SUPFAM" id="SSF88659">
    <property type="entry name" value="Sigma3 and sigma4 domains of RNA polymerase sigma factors"/>
    <property type="match status" value="1"/>
</dbReference>
<evidence type="ECO:0000256" key="2">
    <source>
        <dbReference type="ARBA" id="ARBA00023015"/>
    </source>
</evidence>
<keyword evidence="2" id="KW-0805">Transcription regulation</keyword>
<dbReference type="InterPro" id="IPR014284">
    <property type="entry name" value="RNA_pol_sigma-70_dom"/>
</dbReference>
<evidence type="ECO:0000259" key="6">
    <source>
        <dbReference type="Pfam" id="PF08281"/>
    </source>
</evidence>
<dbReference type="Pfam" id="PF08281">
    <property type="entry name" value="Sigma70_r4_2"/>
    <property type="match status" value="1"/>
</dbReference>
<dbReference type="NCBIfam" id="TIGR02937">
    <property type="entry name" value="sigma70-ECF"/>
    <property type="match status" value="1"/>
</dbReference>
<evidence type="ECO:0000256" key="4">
    <source>
        <dbReference type="ARBA" id="ARBA00023163"/>
    </source>
</evidence>
<dbReference type="PANTHER" id="PTHR43133">
    <property type="entry name" value="RNA POLYMERASE ECF-TYPE SIGMA FACTO"/>
    <property type="match status" value="1"/>
</dbReference>
<evidence type="ECO:0000313" key="8">
    <source>
        <dbReference type="Proteomes" id="UP000664628"/>
    </source>
</evidence>